<dbReference type="AlphaFoldDB" id="A0A434AEJ0"/>
<organism evidence="1 2">
    <name type="scientific">Ancylomarina longa</name>
    <dbReference type="NCBI Taxonomy" id="2487017"/>
    <lineage>
        <taxon>Bacteria</taxon>
        <taxon>Pseudomonadati</taxon>
        <taxon>Bacteroidota</taxon>
        <taxon>Bacteroidia</taxon>
        <taxon>Marinilabiliales</taxon>
        <taxon>Marinifilaceae</taxon>
        <taxon>Ancylomarina</taxon>
    </lineage>
</organism>
<proteinExistence type="predicted"/>
<dbReference type="Proteomes" id="UP000282985">
    <property type="component" value="Unassembled WGS sequence"/>
</dbReference>
<sequence length="119" mass="13212">LAVVGIALSPWAELALLDWITVDSRLCAVQLNGTVRTRKDRDTRRCLFVISAYSPTNCSSDHVKDEFCGKISGLLQNVRRCDVVIVAHDFNAQLAELSEMERHLGGSDGVMTQRTDNHI</sequence>
<keyword evidence="2" id="KW-1185">Reference proteome</keyword>
<evidence type="ECO:0000313" key="1">
    <source>
        <dbReference type="EMBL" id="RUT72804.1"/>
    </source>
</evidence>
<evidence type="ECO:0008006" key="3">
    <source>
        <dbReference type="Google" id="ProtNLM"/>
    </source>
</evidence>
<accession>A0A434AEJ0</accession>
<dbReference type="EMBL" id="RJJX01000056">
    <property type="protein sequence ID" value="RUT72804.1"/>
    <property type="molecule type" value="Genomic_DNA"/>
</dbReference>
<gene>
    <name evidence="1" type="ORF">DLK05_16660</name>
</gene>
<reference evidence="1 2" key="1">
    <citation type="submission" date="2018-11" db="EMBL/GenBank/DDBJ databases">
        <title>Parancylomarina longa gen. nov., sp. nov., isolated from sediments of southern Okinawa.</title>
        <authorList>
            <person name="Fu T."/>
        </authorList>
    </citation>
    <scope>NUCLEOTIDE SEQUENCE [LARGE SCALE GENOMIC DNA]</scope>
    <source>
        <strain evidence="1 2">T3-2 S1-C</strain>
    </source>
</reference>
<protein>
    <recommendedName>
        <fullName evidence="3">Endonuclease/exonuclease/phosphatase domain-containing protein</fullName>
    </recommendedName>
</protein>
<feature type="non-terminal residue" evidence="1">
    <location>
        <position position="1"/>
    </location>
</feature>
<evidence type="ECO:0000313" key="2">
    <source>
        <dbReference type="Proteomes" id="UP000282985"/>
    </source>
</evidence>
<comment type="caution">
    <text evidence="1">The sequence shown here is derived from an EMBL/GenBank/DDBJ whole genome shotgun (WGS) entry which is preliminary data.</text>
</comment>
<name>A0A434AEJ0_9BACT</name>